<comment type="caution">
    <text evidence="2">The sequence shown here is derived from an EMBL/GenBank/DDBJ whole genome shotgun (WGS) entry which is preliminary data.</text>
</comment>
<evidence type="ECO:0000313" key="3">
    <source>
        <dbReference type="Proteomes" id="UP001209570"/>
    </source>
</evidence>
<name>A0AAD5L6V2_PYTIN</name>
<gene>
    <name evidence="2" type="ORF">P43SY_011325</name>
</gene>
<accession>A0AAD5L6V2</accession>
<evidence type="ECO:0000256" key="1">
    <source>
        <dbReference type="SAM" id="MobiDB-lite"/>
    </source>
</evidence>
<dbReference type="EMBL" id="JAKCXM010000999">
    <property type="protein sequence ID" value="KAJ0391511.1"/>
    <property type="molecule type" value="Genomic_DNA"/>
</dbReference>
<protein>
    <submittedName>
        <fullName evidence="2">Uncharacterized protein</fullName>
    </submittedName>
</protein>
<proteinExistence type="predicted"/>
<organism evidence="2 3">
    <name type="scientific">Pythium insidiosum</name>
    <name type="common">Pythiosis disease agent</name>
    <dbReference type="NCBI Taxonomy" id="114742"/>
    <lineage>
        <taxon>Eukaryota</taxon>
        <taxon>Sar</taxon>
        <taxon>Stramenopiles</taxon>
        <taxon>Oomycota</taxon>
        <taxon>Peronosporomycetes</taxon>
        <taxon>Pythiales</taxon>
        <taxon>Pythiaceae</taxon>
        <taxon>Pythium</taxon>
    </lineage>
</organism>
<dbReference type="Proteomes" id="UP001209570">
    <property type="component" value="Unassembled WGS sequence"/>
</dbReference>
<evidence type="ECO:0000313" key="2">
    <source>
        <dbReference type="EMBL" id="KAJ0391511.1"/>
    </source>
</evidence>
<dbReference type="AlphaFoldDB" id="A0AAD5L6V2"/>
<sequence length="129" mass="14648">MEDSRKECASGAGTGEEVTRPDQVEVEGDAVFDGGRNWTAVATEALVRSWRKVSLEGRAADEKSAHVFQRIFEEYQRRVPNTKRTTKAVEANSLGQAYRFIADFNAHRDKRHAEMLVVFRELINAYKSK</sequence>
<keyword evidence="3" id="KW-1185">Reference proteome</keyword>
<reference evidence="2" key="1">
    <citation type="submission" date="2021-12" db="EMBL/GenBank/DDBJ databases">
        <title>Prjna785345.</title>
        <authorList>
            <person name="Rujirawat T."/>
            <person name="Krajaejun T."/>
        </authorList>
    </citation>
    <scope>NUCLEOTIDE SEQUENCE</scope>
    <source>
        <strain evidence="2">Pi057C3</strain>
    </source>
</reference>
<feature type="region of interest" description="Disordered" evidence="1">
    <location>
        <begin position="1"/>
        <end position="26"/>
    </location>
</feature>